<dbReference type="Ensembl" id="ENSCUST00005018613.1">
    <property type="protein sequence ID" value="ENSCUSP00005017938.1"/>
    <property type="gene ID" value="ENSCUSG00005011493.1"/>
</dbReference>
<dbReference type="GO" id="GO:1990481">
    <property type="term" value="P:mRNA pseudouridine synthesis"/>
    <property type="evidence" value="ECO:0007669"/>
    <property type="project" value="TreeGrafter"/>
</dbReference>
<proteinExistence type="inferred from homology"/>
<dbReference type="Gene3D" id="3.30.70.660">
    <property type="entry name" value="Pseudouridine synthase I, catalytic domain, C-terminal subdomain"/>
    <property type="match status" value="1"/>
</dbReference>
<dbReference type="SUPFAM" id="SSF55120">
    <property type="entry name" value="Pseudouridine synthase"/>
    <property type="match status" value="1"/>
</dbReference>
<evidence type="ECO:0000256" key="2">
    <source>
        <dbReference type="ARBA" id="ARBA00022694"/>
    </source>
</evidence>
<reference evidence="7" key="3">
    <citation type="submission" date="2025-09" db="UniProtKB">
        <authorList>
            <consortium name="Ensembl"/>
        </authorList>
    </citation>
    <scope>IDENTIFICATION</scope>
</reference>
<keyword evidence="8" id="KW-1185">Reference proteome</keyword>
<evidence type="ECO:0000313" key="8">
    <source>
        <dbReference type="Proteomes" id="UP000694563"/>
    </source>
</evidence>
<dbReference type="InterPro" id="IPR020095">
    <property type="entry name" value="PsdUridine_synth_TruA_C"/>
</dbReference>
<dbReference type="InterPro" id="IPR020097">
    <property type="entry name" value="PsdUridine_synth_TruA_a/b_dom"/>
</dbReference>
<evidence type="ECO:0000256" key="4">
    <source>
        <dbReference type="RuleBase" id="RU003792"/>
    </source>
</evidence>
<accession>A0A8C3UMU0</accession>
<dbReference type="GO" id="GO:0005737">
    <property type="term" value="C:cytoplasm"/>
    <property type="evidence" value="ECO:0007669"/>
    <property type="project" value="TreeGrafter"/>
</dbReference>
<protein>
    <recommendedName>
        <fullName evidence="4">tRNA pseudouridine synthase</fullName>
        <ecNumber evidence="4">5.4.99.12</ecNumber>
    </recommendedName>
</protein>
<keyword evidence="2 4" id="KW-0819">tRNA processing</keyword>
<name>A0A8C3UMU0_CATUS</name>
<dbReference type="GO" id="GO:0031119">
    <property type="term" value="P:tRNA pseudouridine synthesis"/>
    <property type="evidence" value="ECO:0007669"/>
    <property type="project" value="TreeGrafter"/>
</dbReference>
<dbReference type="GO" id="GO:0160147">
    <property type="term" value="F:tRNA pseudouridine(38-40) synthase activity"/>
    <property type="evidence" value="ECO:0007669"/>
    <property type="project" value="UniProtKB-EC"/>
</dbReference>
<comment type="catalytic activity">
    <reaction evidence="4">
        <text>uridine(38/39/40) in tRNA = pseudouridine(38/39/40) in tRNA</text>
        <dbReference type="Rhea" id="RHEA:22376"/>
        <dbReference type="Rhea" id="RHEA-COMP:10085"/>
        <dbReference type="Rhea" id="RHEA-COMP:10087"/>
        <dbReference type="ChEBI" id="CHEBI:65314"/>
        <dbReference type="ChEBI" id="CHEBI:65315"/>
        <dbReference type="EC" id="5.4.99.12"/>
    </reaction>
</comment>
<feature type="domain" description="Pseudouridine synthase I TruA alpha/beta" evidence="6">
    <location>
        <begin position="4"/>
        <end position="121"/>
    </location>
</feature>
<organism evidence="7 8">
    <name type="scientific">Catharus ustulatus</name>
    <name type="common">Russet-backed thrush</name>
    <name type="synonym">Hylocichla ustulatus</name>
    <dbReference type="NCBI Taxonomy" id="91951"/>
    <lineage>
        <taxon>Eukaryota</taxon>
        <taxon>Metazoa</taxon>
        <taxon>Chordata</taxon>
        <taxon>Craniata</taxon>
        <taxon>Vertebrata</taxon>
        <taxon>Euteleostomi</taxon>
        <taxon>Archelosauria</taxon>
        <taxon>Archosauria</taxon>
        <taxon>Dinosauria</taxon>
        <taxon>Saurischia</taxon>
        <taxon>Theropoda</taxon>
        <taxon>Coelurosauria</taxon>
        <taxon>Aves</taxon>
        <taxon>Neognathae</taxon>
        <taxon>Neoaves</taxon>
        <taxon>Telluraves</taxon>
        <taxon>Australaves</taxon>
        <taxon>Passeriformes</taxon>
        <taxon>Turdidae</taxon>
        <taxon>Catharus</taxon>
    </lineage>
</organism>
<dbReference type="InterPro" id="IPR001406">
    <property type="entry name" value="PsdUridine_synth_TruA"/>
</dbReference>
<evidence type="ECO:0000313" key="7">
    <source>
        <dbReference type="Ensembl" id="ENSCUSP00005017938.1"/>
    </source>
</evidence>
<evidence type="ECO:0000256" key="5">
    <source>
        <dbReference type="SAM" id="MobiDB-lite"/>
    </source>
</evidence>
<feature type="region of interest" description="Disordered" evidence="5">
    <location>
        <begin position="214"/>
        <end position="253"/>
    </location>
</feature>
<dbReference type="GO" id="GO:0003723">
    <property type="term" value="F:RNA binding"/>
    <property type="evidence" value="ECO:0007669"/>
    <property type="project" value="InterPro"/>
</dbReference>
<dbReference type="Pfam" id="PF01416">
    <property type="entry name" value="PseudoU_synth_1"/>
    <property type="match status" value="1"/>
</dbReference>
<dbReference type="PANTHER" id="PTHR11142:SF5">
    <property type="entry name" value="TRNA PSEUDOURIDINE(38_39) SYNTHASE"/>
    <property type="match status" value="1"/>
</dbReference>
<dbReference type="GO" id="GO:0005634">
    <property type="term" value="C:nucleus"/>
    <property type="evidence" value="ECO:0007669"/>
    <property type="project" value="TreeGrafter"/>
</dbReference>
<comment type="similarity">
    <text evidence="1 4">Belongs to the tRNA pseudouridine synthase TruA family.</text>
</comment>
<dbReference type="Proteomes" id="UP000694563">
    <property type="component" value="Chromosome 28"/>
</dbReference>
<dbReference type="InterPro" id="IPR020103">
    <property type="entry name" value="PsdUridine_synth_cat_dom_sf"/>
</dbReference>
<dbReference type="AlphaFoldDB" id="A0A8C3UMU0"/>
<reference evidence="7" key="1">
    <citation type="submission" date="2020-10" db="EMBL/GenBank/DDBJ databases">
        <title>Catharus ustulatus (Swainson's thrush) genome, bCatUst1, primary haplotype v2.</title>
        <authorList>
            <person name="Delmore K."/>
            <person name="Vafadar M."/>
            <person name="Formenti G."/>
            <person name="Chow W."/>
            <person name="Pelan S."/>
            <person name="Howe K."/>
            <person name="Rhie A."/>
            <person name="Mountcastle J."/>
            <person name="Haase B."/>
            <person name="Fedrigo O."/>
            <person name="Jarvis E.D."/>
        </authorList>
    </citation>
    <scope>NUCLEOTIDE SEQUENCE [LARGE SCALE GENOMIC DNA]</scope>
</reference>
<evidence type="ECO:0000259" key="6">
    <source>
        <dbReference type="Pfam" id="PF01416"/>
    </source>
</evidence>
<sequence>MDTAAQRYVGTHDFRNLCKMDVANGVLNFQRTILSARVTWVDGGGEARPQDPFRLCQFEVTGQAFLYHQVRCMMAVLFLIGQGMESPDVIDELLDVEKNPRKPQYSMAVEFPLVLYNCEFPDLQWLYDPEVQGFNVTHLQQLWASHAVKTHVLRDMLAGLDAAPMQPGIGEGLQPPLHSQISGFVEGVQARTYKPLLARPRCEGLEARIEHFVRRGRIDPPQGPQWAGEAPEGKRGSTGDPGQLPKRVCMDTE</sequence>
<evidence type="ECO:0000256" key="3">
    <source>
        <dbReference type="ARBA" id="ARBA00023235"/>
    </source>
</evidence>
<reference evidence="7" key="2">
    <citation type="submission" date="2025-08" db="UniProtKB">
        <authorList>
            <consortium name="Ensembl"/>
        </authorList>
    </citation>
    <scope>IDENTIFICATION</scope>
</reference>
<evidence type="ECO:0000256" key="1">
    <source>
        <dbReference type="ARBA" id="ARBA00009375"/>
    </source>
</evidence>
<dbReference type="EC" id="5.4.99.12" evidence="4"/>
<dbReference type="PANTHER" id="PTHR11142">
    <property type="entry name" value="PSEUDOURIDYLATE SYNTHASE"/>
    <property type="match status" value="1"/>
</dbReference>
<keyword evidence="3 4" id="KW-0413">Isomerase</keyword>